<protein>
    <recommendedName>
        <fullName evidence="4">Glycosyltransferase RgtA/B/C/D-like domain-containing protein</fullName>
    </recommendedName>
</protein>
<evidence type="ECO:0000256" key="1">
    <source>
        <dbReference type="SAM" id="Phobius"/>
    </source>
</evidence>
<keyword evidence="1" id="KW-1133">Transmembrane helix</keyword>
<sequence>KREKADIFFIFWIAINMLILVIMSPLGDRHMRYLLIILPALAVLAARFMAAVCAMRPANKVVPVLIALVACVPTLLFSAGYDRVFMQENTRTSAGKWIAQNIPAGSSIGLRRDPWQYETPPVNQAKYRLCITGKLASESAKAIAEKKPGYFVISNAEYIGYREEWNSVLKNAGYGLVKEFSNPPRVFGVAFNNSAEPADDYTYFYPEIRIYKSEK</sequence>
<name>A0A2M7SCD6_9BACT</name>
<accession>A0A2M7SCD6</accession>
<dbReference type="AlphaFoldDB" id="A0A2M7SCD6"/>
<feature type="transmembrane region" description="Helical" evidence="1">
    <location>
        <begin position="7"/>
        <end position="27"/>
    </location>
</feature>
<evidence type="ECO:0000313" key="3">
    <source>
        <dbReference type="Proteomes" id="UP000229307"/>
    </source>
</evidence>
<reference evidence="3" key="1">
    <citation type="submission" date="2017-09" db="EMBL/GenBank/DDBJ databases">
        <title>Depth-based differentiation of microbial function through sediment-hosted aquifers and enrichment of novel symbionts in the deep terrestrial subsurface.</title>
        <authorList>
            <person name="Probst A.J."/>
            <person name="Ladd B."/>
            <person name="Jarett J.K."/>
            <person name="Geller-Mcgrath D.E."/>
            <person name="Sieber C.M.K."/>
            <person name="Emerson J.B."/>
            <person name="Anantharaman K."/>
            <person name="Thomas B.C."/>
            <person name="Malmstrom R."/>
            <person name="Stieglmeier M."/>
            <person name="Klingl A."/>
            <person name="Woyke T."/>
            <person name="Ryan C.M."/>
            <person name="Banfield J.F."/>
        </authorList>
    </citation>
    <scope>NUCLEOTIDE SEQUENCE [LARGE SCALE GENOMIC DNA]</scope>
</reference>
<gene>
    <name evidence="2" type="ORF">COY52_05025</name>
</gene>
<comment type="caution">
    <text evidence="2">The sequence shown here is derived from an EMBL/GenBank/DDBJ whole genome shotgun (WGS) entry which is preliminary data.</text>
</comment>
<dbReference type="EMBL" id="PFMR01000137">
    <property type="protein sequence ID" value="PIZ17185.1"/>
    <property type="molecule type" value="Genomic_DNA"/>
</dbReference>
<evidence type="ECO:0008006" key="4">
    <source>
        <dbReference type="Google" id="ProtNLM"/>
    </source>
</evidence>
<keyword evidence="1" id="KW-0472">Membrane</keyword>
<feature type="transmembrane region" description="Helical" evidence="1">
    <location>
        <begin position="61"/>
        <end position="81"/>
    </location>
</feature>
<dbReference type="Proteomes" id="UP000229307">
    <property type="component" value="Unassembled WGS sequence"/>
</dbReference>
<keyword evidence="1" id="KW-0812">Transmembrane</keyword>
<organism evidence="2 3">
    <name type="scientific">Candidatus Desantisbacteria bacterium CG_4_10_14_0_8_um_filter_48_22</name>
    <dbReference type="NCBI Taxonomy" id="1974543"/>
    <lineage>
        <taxon>Bacteria</taxon>
        <taxon>Candidatus Desantisiibacteriota</taxon>
    </lineage>
</organism>
<feature type="transmembrane region" description="Helical" evidence="1">
    <location>
        <begin position="33"/>
        <end position="54"/>
    </location>
</feature>
<proteinExistence type="predicted"/>
<feature type="non-terminal residue" evidence="2">
    <location>
        <position position="1"/>
    </location>
</feature>
<evidence type="ECO:0000313" key="2">
    <source>
        <dbReference type="EMBL" id="PIZ17185.1"/>
    </source>
</evidence>